<sequence>MGVETGAAEPGALSTLFRLRTYARPHSASLAAMLFFHAVGTGLEIISPLLTQRLIDGPVRHRTTDGIAVLAGLALLVSIGVMVTDHLGRLAHAAGTVGIEKSLRTDLYSHLQRLPLSFHERWPSGQLLSRATTDLRVVGGFLGFGSVFIVLQASTYLGVSILLITIYWPLGLLVSAGVIPVLWLTYQLSRSFLPVSRRLQDELGDLTSLVEESVLGFRTIRAFGRHRYVNQLFSKAAKVVYDTGLEKGRIIARFWPAIEIVPGLMLAAILCGGAYAVANGAMTIGELVAFIGLMMFAIWPLDSLGWLLGEAQQAATAAQRVYEILDTEPTIRSGPRTMKSRGHLQFHQVAFRYPGETADVLHDVTLSVEPGETMALVGASGSGKSTLTLLVNRLHDVTAGRITLDGVDIRDLELANLRTVIGAAFEEPTLFSASVRENLTLGRPDATDDEVRTALEIAQAEFAHDLPWGLNTRIGEKGLSLSGGQRQRLALARAVIGRPRVLVLDDPLSALDVHTESLVEQALKSVLTDTTALLVVHRPSTVALADRVALIDGGTIAAVGTHHELLRTPAYREVLAQK</sequence>
<keyword evidence="3" id="KW-1003">Cell membrane</keyword>
<feature type="transmembrane region" description="Helical" evidence="9">
    <location>
        <begin position="284"/>
        <end position="301"/>
    </location>
</feature>
<keyword evidence="7 9" id="KW-1133">Transmembrane helix</keyword>
<dbReference type="GO" id="GO:0005524">
    <property type="term" value="F:ATP binding"/>
    <property type="evidence" value="ECO:0007669"/>
    <property type="project" value="UniProtKB-KW"/>
</dbReference>
<proteinExistence type="predicted"/>
<dbReference type="SUPFAM" id="SSF52540">
    <property type="entry name" value="P-loop containing nucleoside triphosphate hydrolases"/>
    <property type="match status" value="1"/>
</dbReference>
<evidence type="ECO:0000256" key="5">
    <source>
        <dbReference type="ARBA" id="ARBA00022741"/>
    </source>
</evidence>
<comment type="caution">
    <text evidence="12">The sequence shown here is derived from an EMBL/GenBank/DDBJ whole genome shotgun (WGS) entry which is preliminary data.</text>
</comment>
<evidence type="ECO:0000256" key="1">
    <source>
        <dbReference type="ARBA" id="ARBA00004651"/>
    </source>
</evidence>
<evidence type="ECO:0000256" key="3">
    <source>
        <dbReference type="ARBA" id="ARBA00022475"/>
    </source>
</evidence>
<feature type="transmembrane region" description="Helical" evidence="9">
    <location>
        <begin position="135"/>
        <end position="154"/>
    </location>
</feature>
<evidence type="ECO:0000256" key="2">
    <source>
        <dbReference type="ARBA" id="ARBA00022448"/>
    </source>
</evidence>
<dbReference type="InterPro" id="IPR027417">
    <property type="entry name" value="P-loop_NTPase"/>
</dbReference>
<feature type="transmembrane region" description="Helical" evidence="9">
    <location>
        <begin position="28"/>
        <end position="46"/>
    </location>
</feature>
<evidence type="ECO:0000259" key="11">
    <source>
        <dbReference type="PROSITE" id="PS50929"/>
    </source>
</evidence>
<dbReference type="FunFam" id="3.40.50.300:FF:000854">
    <property type="entry name" value="Multidrug ABC transporter ATP-binding protein"/>
    <property type="match status" value="1"/>
</dbReference>
<dbReference type="InParanoid" id="A0A545AZ19"/>
<dbReference type="CDD" id="cd18543">
    <property type="entry name" value="ABC_6TM_Rv0194_D1_like"/>
    <property type="match status" value="1"/>
</dbReference>
<dbReference type="InterPro" id="IPR003439">
    <property type="entry name" value="ABC_transporter-like_ATP-bd"/>
</dbReference>
<feature type="transmembrane region" description="Helical" evidence="9">
    <location>
        <begin position="66"/>
        <end position="84"/>
    </location>
</feature>
<feature type="domain" description="ABC transmembrane type-1" evidence="11">
    <location>
        <begin position="31"/>
        <end position="313"/>
    </location>
</feature>
<dbReference type="PANTHER" id="PTHR43394">
    <property type="entry name" value="ATP-DEPENDENT PERMEASE MDL1, MITOCHONDRIAL"/>
    <property type="match status" value="1"/>
</dbReference>
<dbReference type="Gene3D" id="3.40.50.300">
    <property type="entry name" value="P-loop containing nucleotide triphosphate hydrolases"/>
    <property type="match status" value="1"/>
</dbReference>
<dbReference type="SUPFAM" id="SSF90123">
    <property type="entry name" value="ABC transporter transmembrane region"/>
    <property type="match status" value="1"/>
</dbReference>
<dbReference type="PROSITE" id="PS00211">
    <property type="entry name" value="ABC_TRANSPORTER_1"/>
    <property type="match status" value="1"/>
</dbReference>
<feature type="domain" description="ABC transporter" evidence="10">
    <location>
        <begin position="344"/>
        <end position="578"/>
    </location>
</feature>
<dbReference type="GO" id="GO:0015421">
    <property type="term" value="F:ABC-type oligopeptide transporter activity"/>
    <property type="evidence" value="ECO:0007669"/>
    <property type="project" value="TreeGrafter"/>
</dbReference>
<dbReference type="PROSITE" id="PS50893">
    <property type="entry name" value="ABC_TRANSPORTER_2"/>
    <property type="match status" value="1"/>
</dbReference>
<feature type="transmembrane region" description="Helical" evidence="9">
    <location>
        <begin position="166"/>
        <end position="188"/>
    </location>
</feature>
<evidence type="ECO:0000256" key="9">
    <source>
        <dbReference type="SAM" id="Phobius"/>
    </source>
</evidence>
<name>A0A545AZ19_9ACTN</name>
<dbReference type="InterPro" id="IPR017871">
    <property type="entry name" value="ABC_transporter-like_CS"/>
</dbReference>
<dbReference type="EMBL" id="VIRS01000002">
    <property type="protein sequence ID" value="TQS46579.1"/>
    <property type="molecule type" value="Genomic_DNA"/>
</dbReference>
<dbReference type="PANTHER" id="PTHR43394:SF1">
    <property type="entry name" value="ATP-BINDING CASSETTE SUB-FAMILY B MEMBER 10, MITOCHONDRIAL"/>
    <property type="match status" value="1"/>
</dbReference>
<dbReference type="Proteomes" id="UP000317982">
    <property type="component" value="Unassembled WGS sequence"/>
</dbReference>
<dbReference type="SMART" id="SM00382">
    <property type="entry name" value="AAA"/>
    <property type="match status" value="1"/>
</dbReference>
<organism evidence="12 13">
    <name type="scientific">Cryptosporangium phraense</name>
    <dbReference type="NCBI Taxonomy" id="2593070"/>
    <lineage>
        <taxon>Bacteria</taxon>
        <taxon>Bacillati</taxon>
        <taxon>Actinomycetota</taxon>
        <taxon>Actinomycetes</taxon>
        <taxon>Cryptosporangiales</taxon>
        <taxon>Cryptosporangiaceae</taxon>
        <taxon>Cryptosporangium</taxon>
    </lineage>
</organism>
<evidence type="ECO:0000256" key="7">
    <source>
        <dbReference type="ARBA" id="ARBA00022989"/>
    </source>
</evidence>
<evidence type="ECO:0000259" key="10">
    <source>
        <dbReference type="PROSITE" id="PS50893"/>
    </source>
</evidence>
<dbReference type="PROSITE" id="PS50929">
    <property type="entry name" value="ABC_TM1F"/>
    <property type="match status" value="1"/>
</dbReference>
<keyword evidence="6 12" id="KW-0067">ATP-binding</keyword>
<dbReference type="InterPro" id="IPR003593">
    <property type="entry name" value="AAA+_ATPase"/>
</dbReference>
<dbReference type="Pfam" id="PF00664">
    <property type="entry name" value="ABC_membrane"/>
    <property type="match status" value="1"/>
</dbReference>
<dbReference type="Gene3D" id="1.20.1560.10">
    <property type="entry name" value="ABC transporter type 1, transmembrane domain"/>
    <property type="match status" value="1"/>
</dbReference>
<dbReference type="GO" id="GO:0016887">
    <property type="term" value="F:ATP hydrolysis activity"/>
    <property type="evidence" value="ECO:0007669"/>
    <property type="project" value="InterPro"/>
</dbReference>
<evidence type="ECO:0000313" key="13">
    <source>
        <dbReference type="Proteomes" id="UP000317982"/>
    </source>
</evidence>
<comment type="subcellular location">
    <subcellularLocation>
        <location evidence="1">Cell membrane</location>
        <topology evidence="1">Multi-pass membrane protein</topology>
    </subcellularLocation>
</comment>
<protein>
    <submittedName>
        <fullName evidence="12">ABC transporter ATP-binding protein</fullName>
    </submittedName>
</protein>
<dbReference type="InterPro" id="IPR039421">
    <property type="entry name" value="Type_1_exporter"/>
</dbReference>
<evidence type="ECO:0000313" key="12">
    <source>
        <dbReference type="EMBL" id="TQS46579.1"/>
    </source>
</evidence>
<keyword evidence="8 9" id="KW-0472">Membrane</keyword>
<feature type="transmembrane region" description="Helical" evidence="9">
    <location>
        <begin position="257"/>
        <end position="278"/>
    </location>
</feature>
<keyword evidence="4 9" id="KW-0812">Transmembrane</keyword>
<gene>
    <name evidence="12" type="ORF">FL583_04155</name>
</gene>
<accession>A0A545AZ19</accession>
<dbReference type="OrthoDB" id="9806127at2"/>
<evidence type="ECO:0000256" key="8">
    <source>
        <dbReference type="ARBA" id="ARBA00023136"/>
    </source>
</evidence>
<keyword evidence="13" id="KW-1185">Reference proteome</keyword>
<evidence type="ECO:0000256" key="6">
    <source>
        <dbReference type="ARBA" id="ARBA00022840"/>
    </source>
</evidence>
<dbReference type="InterPro" id="IPR036640">
    <property type="entry name" value="ABC1_TM_sf"/>
</dbReference>
<reference evidence="12 13" key="1">
    <citation type="submission" date="2019-07" db="EMBL/GenBank/DDBJ databases">
        <title>Cryptosporangium phraense sp. nov., isolated from plant litter.</title>
        <authorList>
            <person name="Suriyachadkun C."/>
        </authorList>
    </citation>
    <scope>NUCLEOTIDE SEQUENCE [LARGE SCALE GENOMIC DNA]</scope>
    <source>
        <strain evidence="12 13">A-T 5661</strain>
    </source>
</reference>
<dbReference type="GO" id="GO:0005886">
    <property type="term" value="C:plasma membrane"/>
    <property type="evidence" value="ECO:0007669"/>
    <property type="project" value="UniProtKB-SubCell"/>
</dbReference>
<evidence type="ECO:0000256" key="4">
    <source>
        <dbReference type="ARBA" id="ARBA00022692"/>
    </source>
</evidence>
<dbReference type="RefSeq" id="WP_142703098.1">
    <property type="nucleotide sequence ID" value="NZ_VIRS01000002.1"/>
</dbReference>
<keyword evidence="5" id="KW-0547">Nucleotide-binding</keyword>
<dbReference type="Pfam" id="PF00005">
    <property type="entry name" value="ABC_tran"/>
    <property type="match status" value="1"/>
</dbReference>
<dbReference type="AlphaFoldDB" id="A0A545AZ19"/>
<dbReference type="InterPro" id="IPR011527">
    <property type="entry name" value="ABC1_TM_dom"/>
</dbReference>
<keyword evidence="2" id="KW-0813">Transport</keyword>